<dbReference type="PATRIC" id="fig|1637975.4.peg.1660"/>
<dbReference type="SMART" id="SM00729">
    <property type="entry name" value="Elp3"/>
    <property type="match status" value="1"/>
</dbReference>
<dbReference type="CDD" id="cd01335">
    <property type="entry name" value="Radical_SAM"/>
    <property type="match status" value="1"/>
</dbReference>
<dbReference type="CDD" id="cd02068">
    <property type="entry name" value="radical_SAM_B12_BD"/>
    <property type="match status" value="1"/>
</dbReference>
<feature type="domain" description="Radical SAM core" evidence="7">
    <location>
        <begin position="172"/>
        <end position="412"/>
    </location>
</feature>
<accession>A0A0Q3T5M2</accession>
<organism evidence="8 9">
    <name type="scientific">Cytobacillus solani</name>
    <dbReference type="NCBI Taxonomy" id="1637975"/>
    <lineage>
        <taxon>Bacteria</taxon>
        <taxon>Bacillati</taxon>
        <taxon>Bacillota</taxon>
        <taxon>Bacilli</taxon>
        <taxon>Bacillales</taxon>
        <taxon>Bacillaceae</taxon>
        <taxon>Cytobacillus</taxon>
    </lineage>
</organism>
<dbReference type="AlphaFoldDB" id="A0A0Q3T5M2"/>
<evidence type="ECO:0000256" key="1">
    <source>
        <dbReference type="ARBA" id="ARBA00001966"/>
    </source>
</evidence>
<dbReference type="Pfam" id="PF02310">
    <property type="entry name" value="B12-binding"/>
    <property type="match status" value="1"/>
</dbReference>
<dbReference type="Proteomes" id="UP000050996">
    <property type="component" value="Unassembled WGS sequence"/>
</dbReference>
<dbReference type="EMBL" id="LJIX01000006">
    <property type="protein sequence ID" value="KQL18781.1"/>
    <property type="molecule type" value="Genomic_DNA"/>
</dbReference>
<feature type="domain" description="B12-binding" evidence="6">
    <location>
        <begin position="1"/>
        <end position="133"/>
    </location>
</feature>
<dbReference type="InterPro" id="IPR036724">
    <property type="entry name" value="Cobalamin-bd_sf"/>
</dbReference>
<evidence type="ECO:0000313" key="8">
    <source>
        <dbReference type="EMBL" id="KQL18781.1"/>
    </source>
</evidence>
<dbReference type="InterPro" id="IPR023404">
    <property type="entry name" value="rSAM_horseshoe"/>
</dbReference>
<sequence>MKIICSTLNAKYIHTNIAIRYLKAFAEPEFNIEIAEYTIKDPIMNIVTDLISKKPAIIGFSCYIWNIEETIKVVKMIKKIDPAIQIVVGGPEVSYDVLEWMENVKEFDFIAIGEGEETFKQLLTELNGDKQMENVHGIAFRKEGQIKINPQRNKLDLRELPSPFRFEEDIPHLGKRVIYIETSRGCPFSCQFCLSSIEVGVRYFDREKVKDDIRYLMQNGAKTIKFVDRTFNISRSYAMEMFRFLIDEHLPGTIFQFEITADIMRPEVIEFLNQEAPPGLFRFEIGVQSTNDYTNELVMRKQNFEKLSRTVTMVKEGGKIDQHLDLIAGLPEEDYHSFRKTFNDVFAMRPEELQLGFLKLLRGTGLRLRAQEHKYIYMDHSPYEMLGNNVLSFDDIIRIKQVEDVLEKYWNDHRMDFTVEYLVTHTFPSPFDFFQDFGSFWEQKGWSRIGHQLEDLFKRLYEFLETKDIEDLDVIEGLMKYDYLSRQKYKPRKPWWGPSASYDKAERSIIYQSIIQTPTQLGQNFVDLGLTEKDLFKHTLIERLTFDLDKYFSEGKIEKRGTTILSYFDSNTEKTIIYSTPEKG</sequence>
<comment type="cofactor">
    <cofactor evidence="1">
        <name>[4Fe-4S] cluster</name>
        <dbReference type="ChEBI" id="CHEBI:49883"/>
    </cofactor>
</comment>
<dbReference type="PANTHER" id="PTHR43409">
    <property type="entry name" value="ANAEROBIC MAGNESIUM-PROTOPORPHYRIN IX MONOMETHYL ESTER CYCLASE-RELATED"/>
    <property type="match status" value="1"/>
</dbReference>
<dbReference type="PROSITE" id="PS51918">
    <property type="entry name" value="RADICAL_SAM"/>
    <property type="match status" value="1"/>
</dbReference>
<dbReference type="RefSeq" id="WP_053475359.1">
    <property type="nucleotide sequence ID" value="NZ_LJIX01000006.1"/>
</dbReference>
<gene>
    <name evidence="8" type="ORF">AN957_09470</name>
</gene>
<reference evidence="8 9" key="1">
    <citation type="submission" date="2015-09" db="EMBL/GenBank/DDBJ databases">
        <title>Genome sequencing project for genomic taxonomy and phylogenomics of Bacillus-like bacteria.</title>
        <authorList>
            <person name="Liu B."/>
            <person name="Wang J."/>
            <person name="Zhu Y."/>
            <person name="Liu G."/>
            <person name="Chen Q."/>
            <person name="Chen Z."/>
            <person name="Lan J."/>
            <person name="Che J."/>
            <person name="Ge C."/>
            <person name="Shi H."/>
            <person name="Pan Z."/>
            <person name="Liu X."/>
        </authorList>
    </citation>
    <scope>NUCLEOTIDE SEQUENCE [LARGE SCALE GENOMIC DNA]</scope>
    <source>
        <strain evidence="8 9">FJAT-18043</strain>
    </source>
</reference>
<dbReference type="InterPro" id="IPR034466">
    <property type="entry name" value="Methyltransferase_Class_B"/>
</dbReference>
<dbReference type="InterPro" id="IPR006638">
    <property type="entry name" value="Elp3/MiaA/NifB-like_rSAM"/>
</dbReference>
<dbReference type="GO" id="GO:0031419">
    <property type="term" value="F:cobalamin binding"/>
    <property type="evidence" value="ECO:0007669"/>
    <property type="project" value="InterPro"/>
</dbReference>
<dbReference type="PROSITE" id="PS51332">
    <property type="entry name" value="B12_BINDING"/>
    <property type="match status" value="1"/>
</dbReference>
<evidence type="ECO:0000256" key="2">
    <source>
        <dbReference type="ARBA" id="ARBA00022691"/>
    </source>
</evidence>
<dbReference type="Pfam" id="PF13311">
    <property type="entry name" value="DUF4080"/>
    <property type="match status" value="1"/>
</dbReference>
<dbReference type="SFLD" id="SFLDG01082">
    <property type="entry name" value="B12-binding_domain_containing"/>
    <property type="match status" value="1"/>
</dbReference>
<dbReference type="Pfam" id="PF04055">
    <property type="entry name" value="Radical_SAM"/>
    <property type="match status" value="1"/>
</dbReference>
<protein>
    <submittedName>
        <fullName evidence="8">Radical SAM protein</fullName>
    </submittedName>
</protein>
<dbReference type="SFLD" id="SFLDG01123">
    <property type="entry name" value="methyltransferase_(Class_B)"/>
    <property type="match status" value="1"/>
</dbReference>
<dbReference type="InterPro" id="IPR025288">
    <property type="entry name" value="DUF4080"/>
</dbReference>
<keyword evidence="4" id="KW-0408">Iron</keyword>
<name>A0A0Q3T5M2_9BACI</name>
<dbReference type="SUPFAM" id="SSF52242">
    <property type="entry name" value="Cobalamin (vitamin B12)-binding domain"/>
    <property type="match status" value="1"/>
</dbReference>
<dbReference type="STRING" id="1637975.AN957_09470"/>
<dbReference type="InterPro" id="IPR058240">
    <property type="entry name" value="rSAM_sf"/>
</dbReference>
<keyword evidence="5" id="KW-0411">Iron-sulfur</keyword>
<comment type="caution">
    <text evidence="8">The sequence shown here is derived from an EMBL/GenBank/DDBJ whole genome shotgun (WGS) entry which is preliminary data.</text>
</comment>
<keyword evidence="9" id="KW-1185">Reference proteome</keyword>
<evidence type="ECO:0000256" key="5">
    <source>
        <dbReference type="ARBA" id="ARBA00023014"/>
    </source>
</evidence>
<dbReference type="GO" id="GO:0046872">
    <property type="term" value="F:metal ion binding"/>
    <property type="evidence" value="ECO:0007669"/>
    <property type="project" value="UniProtKB-KW"/>
</dbReference>
<dbReference type="PANTHER" id="PTHR43409:SF16">
    <property type="entry name" value="SLR0320 PROTEIN"/>
    <property type="match status" value="1"/>
</dbReference>
<evidence type="ECO:0000313" key="9">
    <source>
        <dbReference type="Proteomes" id="UP000050996"/>
    </source>
</evidence>
<dbReference type="SFLD" id="SFLDS00029">
    <property type="entry name" value="Radical_SAM"/>
    <property type="match status" value="1"/>
</dbReference>
<evidence type="ECO:0000259" key="7">
    <source>
        <dbReference type="PROSITE" id="PS51918"/>
    </source>
</evidence>
<dbReference type="SUPFAM" id="SSF102114">
    <property type="entry name" value="Radical SAM enzymes"/>
    <property type="match status" value="1"/>
</dbReference>
<keyword evidence="3" id="KW-0479">Metal-binding</keyword>
<dbReference type="InterPro" id="IPR006158">
    <property type="entry name" value="Cobalamin-bd"/>
</dbReference>
<evidence type="ECO:0000256" key="3">
    <source>
        <dbReference type="ARBA" id="ARBA00022723"/>
    </source>
</evidence>
<dbReference type="Gene3D" id="3.80.30.20">
    <property type="entry name" value="tm_1862 like domain"/>
    <property type="match status" value="1"/>
</dbReference>
<dbReference type="GO" id="GO:0005829">
    <property type="term" value="C:cytosol"/>
    <property type="evidence" value="ECO:0007669"/>
    <property type="project" value="TreeGrafter"/>
</dbReference>
<dbReference type="InterPro" id="IPR007197">
    <property type="entry name" value="rSAM"/>
</dbReference>
<proteinExistence type="predicted"/>
<evidence type="ECO:0000259" key="6">
    <source>
        <dbReference type="PROSITE" id="PS51332"/>
    </source>
</evidence>
<dbReference type="InterPro" id="IPR051198">
    <property type="entry name" value="BchE-like"/>
</dbReference>
<dbReference type="GO" id="GO:0051539">
    <property type="term" value="F:4 iron, 4 sulfur cluster binding"/>
    <property type="evidence" value="ECO:0007669"/>
    <property type="project" value="UniProtKB-KW"/>
</dbReference>
<evidence type="ECO:0000256" key="4">
    <source>
        <dbReference type="ARBA" id="ARBA00023004"/>
    </source>
</evidence>
<dbReference type="GO" id="GO:0003824">
    <property type="term" value="F:catalytic activity"/>
    <property type="evidence" value="ECO:0007669"/>
    <property type="project" value="InterPro"/>
</dbReference>
<dbReference type="Gene3D" id="3.40.50.280">
    <property type="entry name" value="Cobalamin-binding domain"/>
    <property type="match status" value="1"/>
</dbReference>
<keyword evidence="2" id="KW-0949">S-adenosyl-L-methionine</keyword>